<evidence type="ECO:0000313" key="2">
    <source>
        <dbReference type="Proteomes" id="UP001266305"/>
    </source>
</evidence>
<feature type="non-terminal residue" evidence="1">
    <location>
        <position position="67"/>
    </location>
</feature>
<keyword evidence="2" id="KW-1185">Reference proteome</keyword>
<protein>
    <submittedName>
        <fullName evidence="1">Uncharacterized protein</fullName>
    </submittedName>
</protein>
<proteinExistence type="predicted"/>
<gene>
    <name evidence="1" type="ORF">P7K49_009501</name>
</gene>
<organism evidence="1 2">
    <name type="scientific">Saguinus oedipus</name>
    <name type="common">Cotton-top tamarin</name>
    <name type="synonym">Oedipomidas oedipus</name>
    <dbReference type="NCBI Taxonomy" id="9490"/>
    <lineage>
        <taxon>Eukaryota</taxon>
        <taxon>Metazoa</taxon>
        <taxon>Chordata</taxon>
        <taxon>Craniata</taxon>
        <taxon>Vertebrata</taxon>
        <taxon>Euteleostomi</taxon>
        <taxon>Mammalia</taxon>
        <taxon>Eutheria</taxon>
        <taxon>Euarchontoglires</taxon>
        <taxon>Primates</taxon>
        <taxon>Haplorrhini</taxon>
        <taxon>Platyrrhini</taxon>
        <taxon>Cebidae</taxon>
        <taxon>Callitrichinae</taxon>
        <taxon>Saguinus</taxon>
    </lineage>
</organism>
<dbReference type="EMBL" id="JASSZA010000005">
    <property type="protein sequence ID" value="KAK2109755.1"/>
    <property type="molecule type" value="Genomic_DNA"/>
</dbReference>
<reference evidence="1 2" key="1">
    <citation type="submission" date="2023-05" db="EMBL/GenBank/DDBJ databases">
        <title>B98-5 Cell Line De Novo Hybrid Assembly: An Optical Mapping Approach.</title>
        <authorList>
            <person name="Kananen K."/>
            <person name="Auerbach J.A."/>
            <person name="Kautto E."/>
            <person name="Blachly J.S."/>
        </authorList>
    </citation>
    <scope>NUCLEOTIDE SEQUENCE [LARGE SCALE GENOMIC DNA]</scope>
    <source>
        <strain evidence="1">B95-8</strain>
        <tissue evidence="1">Cell line</tissue>
    </source>
</reference>
<dbReference type="Proteomes" id="UP001266305">
    <property type="component" value="Unassembled WGS sequence"/>
</dbReference>
<name>A0ABQ9VKX4_SAGOE</name>
<comment type="caution">
    <text evidence="1">The sequence shown here is derived from an EMBL/GenBank/DDBJ whole genome shotgun (WGS) entry which is preliminary data.</text>
</comment>
<sequence>MADARHQPLTPRTGRFLLSVPDHSHGHELALDKVPMAPSKPNPRLMHHQTKVRGHLSWALIPHATTC</sequence>
<evidence type="ECO:0000313" key="1">
    <source>
        <dbReference type="EMBL" id="KAK2109755.1"/>
    </source>
</evidence>
<accession>A0ABQ9VKX4</accession>